<dbReference type="GO" id="GO:0046872">
    <property type="term" value="F:metal ion binding"/>
    <property type="evidence" value="ECO:0007669"/>
    <property type="project" value="UniProtKB-KW"/>
</dbReference>
<dbReference type="PANTHER" id="PTHR47991">
    <property type="entry name" value="OXOGLUTARATE/IRON-DEPENDENT DIOXYGENASE"/>
    <property type="match status" value="1"/>
</dbReference>
<organism evidence="8 9">
    <name type="scientific">Ricinus communis</name>
    <name type="common">Castor bean</name>
    <dbReference type="NCBI Taxonomy" id="3988"/>
    <lineage>
        <taxon>Eukaryota</taxon>
        <taxon>Viridiplantae</taxon>
        <taxon>Streptophyta</taxon>
        <taxon>Embryophyta</taxon>
        <taxon>Tracheophyta</taxon>
        <taxon>Spermatophyta</taxon>
        <taxon>Magnoliopsida</taxon>
        <taxon>eudicotyledons</taxon>
        <taxon>Gunneridae</taxon>
        <taxon>Pentapetalae</taxon>
        <taxon>rosids</taxon>
        <taxon>fabids</taxon>
        <taxon>Malpighiales</taxon>
        <taxon>Euphorbiaceae</taxon>
        <taxon>Acalyphoideae</taxon>
        <taxon>Acalypheae</taxon>
        <taxon>Ricinus</taxon>
    </lineage>
</organism>
<dbReference type="AlphaFoldDB" id="B9S192"/>
<evidence type="ECO:0000259" key="7">
    <source>
        <dbReference type="PROSITE" id="PS51471"/>
    </source>
</evidence>
<dbReference type="Gene3D" id="2.60.120.330">
    <property type="entry name" value="B-lactam Antibiotic, Isopenicillin N Synthase, Chain"/>
    <property type="match status" value="1"/>
</dbReference>
<dbReference type="InterPro" id="IPR044861">
    <property type="entry name" value="IPNS-like_FE2OG_OXY"/>
</dbReference>
<dbReference type="EC" id="1.14.11.23" evidence="8"/>
<accession>B9S192</accession>
<dbReference type="PROSITE" id="PS51471">
    <property type="entry name" value="FE2OG_OXY"/>
    <property type="match status" value="1"/>
</dbReference>
<gene>
    <name evidence="8" type="ORF">RCOM_0635170</name>
</gene>
<name>B9S192_RICCO</name>
<keyword evidence="5 6" id="KW-0408">Iron</keyword>
<dbReference type="InterPro" id="IPR026992">
    <property type="entry name" value="DIOX_N"/>
</dbReference>
<dbReference type="FunFam" id="2.60.120.330:FF:000001">
    <property type="entry name" value="Protein SRG1"/>
    <property type="match status" value="1"/>
</dbReference>
<keyword evidence="4 6" id="KW-0560">Oxidoreductase</keyword>
<evidence type="ECO:0000313" key="8">
    <source>
        <dbReference type="EMBL" id="EEF42734.1"/>
    </source>
</evidence>
<dbReference type="InterPro" id="IPR005123">
    <property type="entry name" value="Oxoglu/Fe-dep_dioxygenase_dom"/>
</dbReference>
<dbReference type="EMBL" id="EQ973842">
    <property type="protein sequence ID" value="EEF42734.1"/>
    <property type="molecule type" value="Genomic_DNA"/>
</dbReference>
<keyword evidence="2 6" id="KW-0479">Metal-binding</keyword>
<evidence type="ECO:0000256" key="4">
    <source>
        <dbReference type="ARBA" id="ARBA00023002"/>
    </source>
</evidence>
<dbReference type="SUPFAM" id="SSF51197">
    <property type="entry name" value="Clavaminate synthase-like"/>
    <property type="match status" value="1"/>
</dbReference>
<dbReference type="OrthoDB" id="288590at2759"/>
<keyword evidence="3" id="KW-0847">Vitamin C</keyword>
<dbReference type="InParanoid" id="B9S192"/>
<dbReference type="InterPro" id="IPR050295">
    <property type="entry name" value="Plant_2OG-oxidoreductases"/>
</dbReference>
<dbReference type="Pfam" id="PF03171">
    <property type="entry name" value="2OG-FeII_Oxy"/>
    <property type="match status" value="1"/>
</dbReference>
<dbReference type="KEGG" id="rcu:8284039"/>
<dbReference type="GO" id="GO:0016491">
    <property type="term" value="F:oxidoreductase activity"/>
    <property type="evidence" value="ECO:0007669"/>
    <property type="project" value="UniProtKB-KW"/>
</dbReference>
<evidence type="ECO:0000256" key="2">
    <source>
        <dbReference type="ARBA" id="ARBA00022723"/>
    </source>
</evidence>
<evidence type="ECO:0000256" key="1">
    <source>
        <dbReference type="ARBA" id="ARBA00008056"/>
    </source>
</evidence>
<feature type="domain" description="Fe2OG dioxygenase" evidence="7">
    <location>
        <begin position="208"/>
        <end position="308"/>
    </location>
</feature>
<reference evidence="9" key="1">
    <citation type="journal article" date="2010" name="Nat. Biotechnol.">
        <title>Draft genome sequence of the oilseed species Ricinus communis.</title>
        <authorList>
            <person name="Chan A.P."/>
            <person name="Crabtree J."/>
            <person name="Zhao Q."/>
            <person name="Lorenzi H."/>
            <person name="Orvis J."/>
            <person name="Puiu D."/>
            <person name="Melake-Berhan A."/>
            <person name="Jones K.M."/>
            <person name="Redman J."/>
            <person name="Chen G."/>
            <person name="Cahoon E.B."/>
            <person name="Gedil M."/>
            <person name="Stanke M."/>
            <person name="Haas B.J."/>
            <person name="Wortman J.R."/>
            <person name="Fraser-Liggett C.M."/>
            <person name="Ravel J."/>
            <person name="Rabinowicz P.D."/>
        </authorList>
    </citation>
    <scope>NUCLEOTIDE SEQUENCE [LARGE SCALE GENOMIC DNA]</scope>
    <source>
        <strain evidence="9">cv. Hale</strain>
    </source>
</reference>
<dbReference type="Proteomes" id="UP000008311">
    <property type="component" value="Unassembled WGS sequence"/>
</dbReference>
<comment type="similarity">
    <text evidence="1 6">Belongs to the iron/ascorbate-dependent oxidoreductase family.</text>
</comment>
<proteinExistence type="inferred from homology"/>
<protein>
    <submittedName>
        <fullName evidence="8">Flavonol synthase/flavanone 3-hydroxylase, putative</fullName>
        <ecNumber evidence="8">1.14.11.23</ecNumber>
    </submittedName>
</protein>
<dbReference type="GO" id="GO:0031418">
    <property type="term" value="F:L-ascorbic acid binding"/>
    <property type="evidence" value="ECO:0007669"/>
    <property type="project" value="UniProtKB-KW"/>
</dbReference>
<keyword evidence="9" id="KW-1185">Reference proteome</keyword>
<dbReference type="Pfam" id="PF14226">
    <property type="entry name" value="DIOX_N"/>
    <property type="match status" value="1"/>
</dbReference>
<dbReference type="InterPro" id="IPR027443">
    <property type="entry name" value="IPNS-like_sf"/>
</dbReference>
<dbReference type="eggNOG" id="KOG0143">
    <property type="taxonomic scope" value="Eukaryota"/>
</dbReference>
<evidence type="ECO:0000256" key="6">
    <source>
        <dbReference type="RuleBase" id="RU003682"/>
    </source>
</evidence>
<evidence type="ECO:0000256" key="3">
    <source>
        <dbReference type="ARBA" id="ARBA00022896"/>
    </source>
</evidence>
<sequence length="360" mass="40465">MESKVTALTLGSSLPVPSVQELANKSLATVPTRYVRSDQDPPFIPTSSSSSSQVPVIDMEKLLSEQFMDAELERFHHACKDWGFFQLINHGVSLSLVEKLKIEVQNFFNLPTDEKKKFCQKEGDVEGFGQSFVVSEEQKLDWSDMVYVTTLPTHLRKPHLLPYFPFPLRDVVEAYSKEMENLATEILNLMAKALKMETTNMMEIFEGGWQSMRMNYYPPCPQPELVVGLAQHSDAAGLTILLQANETDGLQIKKHGKWVPIKPLANAFVINVGDILEILTNGMYPSIEHRAIVDSAKERLSIATFCSPKLDAEVGPMPSLVTPETPASFRKIGYTDYIKGFFSRKLDGKSYVDVLRINPK</sequence>
<evidence type="ECO:0000313" key="9">
    <source>
        <dbReference type="Proteomes" id="UP000008311"/>
    </source>
</evidence>
<evidence type="ECO:0000256" key="5">
    <source>
        <dbReference type="ARBA" id="ARBA00023004"/>
    </source>
</evidence>